<evidence type="ECO:0000256" key="2">
    <source>
        <dbReference type="ARBA" id="ARBA00004162"/>
    </source>
</evidence>
<dbReference type="OrthoDB" id="9811406at2"/>
<dbReference type="PRINTS" id="PR01853">
    <property type="entry name" value="YAJCTRNLCASE"/>
</dbReference>
<keyword evidence="7" id="KW-1003">Cell membrane</keyword>
<evidence type="ECO:0000256" key="13">
    <source>
        <dbReference type="SAM" id="Phobius"/>
    </source>
</evidence>
<evidence type="ECO:0000256" key="10">
    <source>
        <dbReference type="ARBA" id="ARBA00022989"/>
    </source>
</evidence>
<evidence type="ECO:0000313" key="17">
    <source>
        <dbReference type="Proteomes" id="UP000076088"/>
    </source>
</evidence>
<evidence type="ECO:0000256" key="6">
    <source>
        <dbReference type="ARBA" id="ARBA00022448"/>
    </source>
</evidence>
<organism evidence="15 17">
    <name type="scientific">Sphingopyxis macrogoltabida</name>
    <name type="common">Sphingomonas macrogoltabidus</name>
    <dbReference type="NCBI Taxonomy" id="33050"/>
    <lineage>
        <taxon>Bacteria</taxon>
        <taxon>Pseudomonadati</taxon>
        <taxon>Pseudomonadota</taxon>
        <taxon>Alphaproteobacteria</taxon>
        <taxon>Sphingomonadales</taxon>
        <taxon>Sphingomonadaceae</taxon>
        <taxon>Sphingopyxis</taxon>
    </lineage>
</organism>
<dbReference type="EMBL" id="CP013344">
    <property type="protein sequence ID" value="AMU88803.1"/>
    <property type="molecule type" value="Genomic_DNA"/>
</dbReference>
<evidence type="ECO:0000256" key="3">
    <source>
        <dbReference type="ARBA" id="ARBA00006742"/>
    </source>
</evidence>
<evidence type="ECO:0000256" key="5">
    <source>
        <dbReference type="ARBA" id="ARBA00014962"/>
    </source>
</evidence>
<comment type="subunit">
    <text evidence="4">Part of the SecDF-YidC-YajC translocase complex. The SecDF-YidC-YajC translocase forms a supercomplex with SecYEG, called the holo-translocon (HTL).</text>
</comment>
<reference evidence="15 17" key="4">
    <citation type="journal article" date="2016" name="Genome Announc.">
        <title>Complete Genome Sequence of Sphingopyxis macrogoltabida Strain 203N (NBRC 111659), a Polyethylene Glycol Degrader.</title>
        <authorList>
            <person name="Ohtsubo Y."/>
            <person name="Nonoyama S."/>
            <person name="Nagata Y."/>
            <person name="Numata M."/>
            <person name="Tsuchikane K."/>
            <person name="Hosoyama A."/>
            <person name="Yamazoe A."/>
            <person name="Tsuda M."/>
            <person name="Fujita N."/>
            <person name="Kawai F."/>
        </authorList>
    </citation>
    <scope>NUCLEOTIDE SEQUENCE [LARGE SCALE GENOMIC DNA]</scope>
    <source>
        <strain evidence="15 17">203N</strain>
    </source>
</reference>
<evidence type="ECO:0000256" key="11">
    <source>
        <dbReference type="ARBA" id="ARBA00023010"/>
    </source>
</evidence>
<evidence type="ECO:0000256" key="8">
    <source>
        <dbReference type="ARBA" id="ARBA00022692"/>
    </source>
</evidence>
<dbReference type="RefSeq" id="WP_054588291.1">
    <property type="nucleotide sequence ID" value="NZ_CP009429.1"/>
</dbReference>
<dbReference type="PATRIC" id="fig|33050.5.peg.2417"/>
<dbReference type="PANTHER" id="PTHR33909:SF1">
    <property type="entry name" value="SEC TRANSLOCON ACCESSORY COMPLEX SUBUNIT YAJC"/>
    <property type="match status" value="1"/>
</dbReference>
<sequence length="109" mass="11600">MSTQLLLTQAAGSGGGAAGLLMLVPYLLIFVVFWFFLIRPQQQRAKEHRAKVAAVKPRDQVVTGGGIVGKVTRVDDDFADVEIAQGVKIKVVKSTLADVLQPGGKPAND</sequence>
<dbReference type="Proteomes" id="UP000076088">
    <property type="component" value="Chromosome"/>
</dbReference>
<dbReference type="KEGG" id="smag:AN936_11680"/>
<protein>
    <recommendedName>
        <fullName evidence="5">Sec translocon accessory complex subunit YajC</fullName>
    </recommendedName>
</protein>
<dbReference type="EMBL" id="CP012700">
    <property type="protein sequence ID" value="ALH81002.1"/>
    <property type="molecule type" value="Genomic_DNA"/>
</dbReference>
<dbReference type="AlphaFoldDB" id="A0A0P0DPJ8"/>
<dbReference type="PANTHER" id="PTHR33909">
    <property type="entry name" value="SEC TRANSLOCON ACCESSORY COMPLEX SUBUNIT YAJC"/>
    <property type="match status" value="1"/>
</dbReference>
<accession>A0A0P0DPJ8</accession>
<evidence type="ECO:0000313" key="16">
    <source>
        <dbReference type="Proteomes" id="UP000058074"/>
    </source>
</evidence>
<evidence type="ECO:0000256" key="9">
    <source>
        <dbReference type="ARBA" id="ARBA00022927"/>
    </source>
</evidence>
<dbReference type="InterPro" id="IPR003849">
    <property type="entry name" value="Preprotein_translocase_YajC"/>
</dbReference>
<name>A0A0P0DPJ8_SPHMC</name>
<keyword evidence="6" id="KW-0813">Transport</keyword>
<evidence type="ECO:0000256" key="12">
    <source>
        <dbReference type="ARBA" id="ARBA00023136"/>
    </source>
</evidence>
<evidence type="ECO:0000256" key="4">
    <source>
        <dbReference type="ARBA" id="ARBA00011718"/>
    </source>
</evidence>
<keyword evidence="17" id="KW-1185">Reference proteome</keyword>
<reference evidence="15" key="3">
    <citation type="submission" date="2015-11" db="EMBL/GenBank/DDBJ databases">
        <authorList>
            <person name="Yoshiyuki O."/>
        </authorList>
    </citation>
    <scope>NUCLEOTIDE SEQUENCE</scope>
    <source>
        <strain evidence="15">203N</strain>
    </source>
</reference>
<dbReference type="Proteomes" id="UP000058074">
    <property type="component" value="Chromosome"/>
</dbReference>
<reference evidence="17" key="2">
    <citation type="submission" date="2015-11" db="EMBL/GenBank/DDBJ databases">
        <title>Complete genome sequence of a polyethylene-glycol degrader Sphingopyxis macrogoltabida 203N (NBRC 111659).</title>
        <authorList>
            <person name="Yoshiyuki O."/>
            <person name="Shouta N."/>
            <person name="Nagata Y."/>
            <person name="Numata M."/>
            <person name="Tsuchikane K."/>
            <person name="Hosoyama A."/>
            <person name="Yamazoe A."/>
            <person name="Tsuda M."/>
            <person name="Fujita N."/>
            <person name="Kawai F."/>
        </authorList>
    </citation>
    <scope>NUCLEOTIDE SEQUENCE [LARGE SCALE GENOMIC DNA]</scope>
    <source>
        <strain evidence="17">203N</strain>
    </source>
</reference>
<keyword evidence="11" id="KW-0811">Translocation</keyword>
<reference evidence="14 16" key="1">
    <citation type="journal article" date="2015" name="Genome Announc.">
        <title>Complete Genome Sequence of Polypropylene Glycol- and Polyethylene Glycol-Degrading Sphingopyxis macrogoltabida Strain EY-1.</title>
        <authorList>
            <person name="Ohtsubo Y."/>
            <person name="Nagata Y."/>
            <person name="Numata M."/>
            <person name="Tsuchikane K."/>
            <person name="Hosoyama A."/>
            <person name="Yamazoe A."/>
            <person name="Tsuda M."/>
            <person name="Fujita N."/>
            <person name="Kawai F."/>
        </authorList>
    </citation>
    <scope>NUCLEOTIDE SEQUENCE [LARGE SCALE GENOMIC DNA]</scope>
    <source>
        <strain evidence="14 16">EY-1</strain>
    </source>
</reference>
<dbReference type="STRING" id="33050.AN936_11680"/>
<dbReference type="Pfam" id="PF02699">
    <property type="entry name" value="YajC"/>
    <property type="match status" value="1"/>
</dbReference>
<dbReference type="GO" id="GO:0005886">
    <property type="term" value="C:plasma membrane"/>
    <property type="evidence" value="ECO:0007669"/>
    <property type="project" value="UniProtKB-SubCell"/>
</dbReference>
<dbReference type="KEGG" id="smaz:LH19_12825"/>
<dbReference type="GO" id="GO:0015031">
    <property type="term" value="P:protein transport"/>
    <property type="evidence" value="ECO:0007669"/>
    <property type="project" value="UniProtKB-KW"/>
</dbReference>
<comment type="subcellular location">
    <subcellularLocation>
        <location evidence="2">Cell membrane</location>
        <topology evidence="2">Single-pass membrane protein</topology>
    </subcellularLocation>
</comment>
<evidence type="ECO:0000313" key="14">
    <source>
        <dbReference type="EMBL" id="ALH81002.1"/>
    </source>
</evidence>
<keyword evidence="9" id="KW-0653">Protein transport</keyword>
<evidence type="ECO:0000256" key="1">
    <source>
        <dbReference type="ARBA" id="ARBA00002061"/>
    </source>
</evidence>
<dbReference type="NCBIfam" id="TIGR00739">
    <property type="entry name" value="yajC"/>
    <property type="match status" value="1"/>
</dbReference>
<keyword evidence="10 13" id="KW-1133">Transmembrane helix</keyword>
<keyword evidence="8 13" id="KW-0812">Transmembrane</keyword>
<gene>
    <name evidence="14" type="ORF">AN936_11680</name>
    <name evidence="15" type="ORF">ATM17_07070</name>
</gene>
<keyword evidence="12 13" id="KW-0472">Membrane</keyword>
<comment type="function">
    <text evidence="1">The SecYEG-SecDF-YajC-YidC holo-translocon (HTL) protein secretase/insertase is a supercomplex required for protein secretion, insertion of proteins into membranes, and assembly of membrane protein complexes. While the SecYEG complex is essential for assembly of a number of proteins and complexes, the SecDF-YajC-YidC subcomplex facilitates these functions.</text>
</comment>
<evidence type="ECO:0000313" key="15">
    <source>
        <dbReference type="EMBL" id="AMU88803.1"/>
    </source>
</evidence>
<comment type="similarity">
    <text evidence="3">Belongs to the YajC family.</text>
</comment>
<dbReference type="SMART" id="SM01323">
    <property type="entry name" value="YajC"/>
    <property type="match status" value="1"/>
</dbReference>
<proteinExistence type="inferred from homology"/>
<feature type="transmembrane region" description="Helical" evidence="13">
    <location>
        <begin position="20"/>
        <end position="38"/>
    </location>
</feature>
<evidence type="ECO:0000256" key="7">
    <source>
        <dbReference type="ARBA" id="ARBA00022475"/>
    </source>
</evidence>